<accession>A0AAF0UHC4</accession>
<dbReference type="PANTHER" id="PTHR46148:SF57">
    <property type="entry name" value="OS12G0499874 PROTEIN"/>
    <property type="match status" value="1"/>
</dbReference>
<dbReference type="Pfam" id="PF24626">
    <property type="entry name" value="SH3_Tf2-1"/>
    <property type="match status" value="1"/>
</dbReference>
<dbReference type="Gene3D" id="1.20.920.10">
    <property type="entry name" value="Bromodomain-like"/>
    <property type="match status" value="1"/>
</dbReference>
<dbReference type="PANTHER" id="PTHR46148">
    <property type="entry name" value="CHROMO DOMAIN-CONTAINING PROTEIN"/>
    <property type="match status" value="1"/>
</dbReference>
<evidence type="ECO:0000259" key="3">
    <source>
        <dbReference type="PROSITE" id="PS50014"/>
    </source>
</evidence>
<dbReference type="EMBL" id="CP133620">
    <property type="protein sequence ID" value="WMV46117.1"/>
    <property type="molecule type" value="Genomic_DNA"/>
</dbReference>
<keyword evidence="1 2" id="KW-0103">Bromodomain</keyword>
<keyword evidence="5" id="KW-1185">Reference proteome</keyword>
<dbReference type="PROSITE" id="PS50014">
    <property type="entry name" value="BROMODOMAIN_2"/>
    <property type="match status" value="1"/>
</dbReference>
<reference evidence="4" key="1">
    <citation type="submission" date="2023-08" db="EMBL/GenBank/DDBJ databases">
        <title>A de novo genome assembly of Solanum verrucosum Schlechtendal, a Mexican diploid species geographically isolated from the other diploid A-genome species in potato relatives.</title>
        <authorList>
            <person name="Hosaka K."/>
        </authorList>
    </citation>
    <scope>NUCLEOTIDE SEQUENCE</scope>
    <source>
        <tissue evidence="4">Young leaves</tissue>
    </source>
</reference>
<evidence type="ECO:0000256" key="1">
    <source>
        <dbReference type="ARBA" id="ARBA00023117"/>
    </source>
</evidence>
<organism evidence="4 5">
    <name type="scientific">Solanum verrucosum</name>
    <dbReference type="NCBI Taxonomy" id="315347"/>
    <lineage>
        <taxon>Eukaryota</taxon>
        <taxon>Viridiplantae</taxon>
        <taxon>Streptophyta</taxon>
        <taxon>Embryophyta</taxon>
        <taxon>Tracheophyta</taxon>
        <taxon>Spermatophyta</taxon>
        <taxon>Magnoliopsida</taxon>
        <taxon>eudicotyledons</taxon>
        <taxon>Gunneridae</taxon>
        <taxon>Pentapetalae</taxon>
        <taxon>asterids</taxon>
        <taxon>lamiids</taxon>
        <taxon>Solanales</taxon>
        <taxon>Solanaceae</taxon>
        <taxon>Solanoideae</taxon>
        <taxon>Solaneae</taxon>
        <taxon>Solanum</taxon>
    </lineage>
</organism>
<proteinExistence type="predicted"/>
<dbReference type="InterPro" id="IPR036427">
    <property type="entry name" value="Bromodomain-like_sf"/>
</dbReference>
<name>A0AAF0UHC4_SOLVR</name>
<dbReference type="Proteomes" id="UP001234989">
    <property type="component" value="Chromosome 9"/>
</dbReference>
<dbReference type="InterPro" id="IPR001487">
    <property type="entry name" value="Bromodomain"/>
</dbReference>
<feature type="domain" description="Bromo" evidence="3">
    <location>
        <begin position="214"/>
        <end position="262"/>
    </location>
</feature>
<evidence type="ECO:0000313" key="4">
    <source>
        <dbReference type="EMBL" id="WMV46117.1"/>
    </source>
</evidence>
<dbReference type="AlphaFoldDB" id="A0AAF0UHC4"/>
<evidence type="ECO:0000256" key="2">
    <source>
        <dbReference type="PROSITE-ProRule" id="PRU00035"/>
    </source>
</evidence>
<gene>
    <name evidence="4" type="ORF">MTR67_039502</name>
</gene>
<dbReference type="InterPro" id="IPR056924">
    <property type="entry name" value="SH3_Tf2-1"/>
</dbReference>
<sequence>MVRSGQCPLDSYLEVVLDGLTIPLMGHGPLHDHKSLQYVFTQKELNLRQRRWLEFLKDYDMSVHYHPGDDEIWQEREAQSQICSPYRILKWIGKVAYELQLPADLAAMHPVFHISLLKKCVGDPVFVMPLEIVAVEKLRSRFSQGLVEESVRRGSYLGSRNGYESQVSSPLSFLFHSSLSVFACSWNSVQSEIQFSVFSGLDYECGLCPRMTKKRPVDLSTIKNQMEAKDGSEYRRVIESSVDVKLLFKNAMEYNDGRSDLHLMAKILLENF</sequence>
<evidence type="ECO:0000313" key="5">
    <source>
        <dbReference type="Proteomes" id="UP001234989"/>
    </source>
</evidence>
<protein>
    <recommendedName>
        <fullName evidence="3">Bromo domain-containing protein</fullName>
    </recommendedName>
</protein>
<dbReference type="Pfam" id="PF00439">
    <property type="entry name" value="Bromodomain"/>
    <property type="match status" value="1"/>
</dbReference>
<dbReference type="SUPFAM" id="SSF47370">
    <property type="entry name" value="Bromodomain"/>
    <property type="match status" value="1"/>
</dbReference>